<dbReference type="Gene3D" id="3.40.630.30">
    <property type="match status" value="1"/>
</dbReference>
<gene>
    <name evidence="4" type="ORF">MDMS009_779</name>
</gene>
<accession>C0N3V0</accession>
<organism evidence="4 5">
    <name type="scientific">Methylophaga thiooxydans DMS010</name>
    <dbReference type="NCBI Taxonomy" id="637616"/>
    <lineage>
        <taxon>Bacteria</taxon>
        <taxon>Pseudomonadati</taxon>
        <taxon>Pseudomonadota</taxon>
        <taxon>Gammaproteobacteria</taxon>
        <taxon>Thiotrichales</taxon>
        <taxon>Piscirickettsiaceae</taxon>
        <taxon>Methylophaga</taxon>
    </lineage>
</organism>
<feature type="domain" description="N-acetyltransferase" evidence="3">
    <location>
        <begin position="15"/>
        <end position="172"/>
    </location>
</feature>
<dbReference type="InterPro" id="IPR016181">
    <property type="entry name" value="Acyl_CoA_acyltransferase"/>
</dbReference>
<dbReference type="PROSITE" id="PS51186">
    <property type="entry name" value="GNAT"/>
    <property type="match status" value="1"/>
</dbReference>
<dbReference type="PANTHER" id="PTHR43877">
    <property type="entry name" value="AMINOALKYLPHOSPHONATE N-ACETYLTRANSFERASE-RELATED-RELATED"/>
    <property type="match status" value="1"/>
</dbReference>
<proteinExistence type="predicted"/>
<dbReference type="SUPFAM" id="SSF55729">
    <property type="entry name" value="Acyl-CoA N-acyltransferases (Nat)"/>
    <property type="match status" value="1"/>
</dbReference>
<keyword evidence="2" id="KW-0012">Acyltransferase</keyword>
<evidence type="ECO:0000259" key="3">
    <source>
        <dbReference type="PROSITE" id="PS51186"/>
    </source>
</evidence>
<dbReference type="InterPro" id="IPR050832">
    <property type="entry name" value="Bact_Acetyltransf"/>
</dbReference>
<keyword evidence="5" id="KW-1185">Reference proteome</keyword>
<sequence length="178" mass="19681">MSDTETTFFIGTRPFVLRQLQIDDLAAYLTFFNSLDAQSMHCRFGYMISALTADEAALRIPPDADSNPVIAIFDAHDSKIFAIGRLQTDKTKQTAEIAVVVTPTMRRQGLATRLLDALIAHAQQLGLSLITAYIVTQNAPVIDLLTRFGFITDEPITSSEEDGELKLSLNLNPAHQRE</sequence>
<dbReference type="RefSeq" id="WP_008290543.1">
    <property type="nucleotide sequence ID" value="NZ_GG657892.1"/>
</dbReference>
<protein>
    <submittedName>
        <fullName evidence="4">Acetyltransferase, GNAT family</fullName>
    </submittedName>
</protein>
<dbReference type="EMBL" id="GG657892">
    <property type="protein sequence ID" value="EEF80454.1"/>
    <property type="molecule type" value="Genomic_DNA"/>
</dbReference>
<evidence type="ECO:0000256" key="1">
    <source>
        <dbReference type="ARBA" id="ARBA00022679"/>
    </source>
</evidence>
<dbReference type="CDD" id="cd04301">
    <property type="entry name" value="NAT_SF"/>
    <property type="match status" value="1"/>
</dbReference>
<dbReference type="GO" id="GO:0016747">
    <property type="term" value="F:acyltransferase activity, transferring groups other than amino-acyl groups"/>
    <property type="evidence" value="ECO:0007669"/>
    <property type="project" value="InterPro"/>
</dbReference>
<evidence type="ECO:0000313" key="5">
    <source>
        <dbReference type="Proteomes" id="UP000004679"/>
    </source>
</evidence>
<keyword evidence="1 4" id="KW-0808">Transferase</keyword>
<dbReference type="AlphaFoldDB" id="C0N3V0"/>
<dbReference type="HOGENOM" id="CLU_1508938_0_0_6"/>
<evidence type="ECO:0000313" key="4">
    <source>
        <dbReference type="EMBL" id="EEF80454.1"/>
    </source>
</evidence>
<reference evidence="4 5" key="1">
    <citation type="journal article" date="2011" name="J. Bacteriol.">
        <title>Draft genome sequence of the chemolithoheterotrophic, halophilic methylotroph Methylophaga thiooxydans DMS010.</title>
        <authorList>
            <person name="Boden R."/>
            <person name="Ferriera S."/>
            <person name="Johnson J."/>
            <person name="Kelly D.P."/>
            <person name="Murrell J.C."/>
            <person name="Schafer H."/>
        </authorList>
    </citation>
    <scope>NUCLEOTIDE SEQUENCE [LARGE SCALE GENOMIC DNA]</scope>
    <source>
        <strain evidence="4 5">DMS010</strain>
    </source>
</reference>
<name>C0N3V0_9GAMM</name>
<dbReference type="OrthoDB" id="9796919at2"/>
<dbReference type="Proteomes" id="UP000004679">
    <property type="component" value="Unassembled WGS sequence"/>
</dbReference>
<evidence type="ECO:0000256" key="2">
    <source>
        <dbReference type="ARBA" id="ARBA00023315"/>
    </source>
</evidence>
<dbReference type="InterPro" id="IPR000182">
    <property type="entry name" value="GNAT_dom"/>
</dbReference>
<dbReference type="Pfam" id="PF00583">
    <property type="entry name" value="Acetyltransf_1"/>
    <property type="match status" value="1"/>
</dbReference>